<accession>A0A1I8MT30</accession>
<evidence type="ECO:0000256" key="5">
    <source>
        <dbReference type="PROSITE-ProRule" id="PRU00042"/>
    </source>
</evidence>
<feature type="binding site" evidence="6">
    <location>
        <position position="8"/>
    </location>
    <ligand>
        <name>Zn(2+)</name>
        <dbReference type="ChEBI" id="CHEBI:29105"/>
    </ligand>
</feature>
<feature type="domain" description="C2H2-type" evidence="8">
    <location>
        <begin position="458"/>
        <end position="485"/>
    </location>
</feature>
<dbReference type="EnsemblMetazoa" id="MDOA008166-RA">
    <property type="protein sequence ID" value="MDOA008166-PA"/>
    <property type="gene ID" value="MDOA008166"/>
</dbReference>
<dbReference type="KEGG" id="mde:101900795"/>
<dbReference type="SMART" id="SM00355">
    <property type="entry name" value="ZnF_C2H2"/>
    <property type="match status" value="9"/>
</dbReference>
<dbReference type="InterPro" id="IPR036236">
    <property type="entry name" value="Znf_C2H2_sf"/>
</dbReference>
<evidence type="ECO:0000259" key="9">
    <source>
        <dbReference type="PROSITE" id="PS51915"/>
    </source>
</evidence>
<feature type="binding site" evidence="6">
    <location>
        <position position="50"/>
    </location>
    <ligand>
        <name>Zn(2+)</name>
        <dbReference type="ChEBI" id="CHEBI:29105"/>
    </ligand>
</feature>
<evidence type="ECO:0000313" key="10">
    <source>
        <dbReference type="EnsemblMetazoa" id="MDOA008166-PA"/>
    </source>
</evidence>
<evidence type="ECO:0000313" key="12">
    <source>
        <dbReference type="RefSeq" id="XP_005185360.1"/>
    </source>
</evidence>
<proteinExistence type="predicted"/>
<reference evidence="10" key="1">
    <citation type="submission" date="2020-05" db="UniProtKB">
        <authorList>
            <consortium name="EnsemblMetazoa"/>
        </authorList>
    </citation>
    <scope>IDENTIFICATION</scope>
    <source>
        <strain evidence="10">Aabys</strain>
    </source>
</reference>
<evidence type="ECO:0000259" key="8">
    <source>
        <dbReference type="PROSITE" id="PS50157"/>
    </source>
</evidence>
<dbReference type="Gene3D" id="3.40.1800.20">
    <property type="match status" value="1"/>
</dbReference>
<dbReference type="PROSITE" id="PS00028">
    <property type="entry name" value="ZINC_FINGER_C2H2_1"/>
    <property type="match status" value="7"/>
</dbReference>
<keyword evidence="2" id="KW-0677">Repeat</keyword>
<dbReference type="AlphaFoldDB" id="A0A1I8MT30"/>
<dbReference type="SUPFAM" id="SSF57667">
    <property type="entry name" value="beta-beta-alpha zinc fingers"/>
    <property type="match status" value="4"/>
</dbReference>
<dbReference type="EnsemblMetazoa" id="MDOA008166-RB">
    <property type="protein sequence ID" value="MDOA008166-PB"/>
    <property type="gene ID" value="MDOA008166"/>
</dbReference>
<reference evidence="12" key="2">
    <citation type="submission" date="2025-04" db="UniProtKB">
        <authorList>
            <consortium name="RefSeq"/>
        </authorList>
    </citation>
    <scope>IDENTIFICATION</scope>
    <source>
        <strain evidence="12">Aabys</strain>
    </source>
</reference>
<gene>
    <name evidence="10" type="primary">101900795</name>
    <name evidence="12" type="synonym">LOC101900795</name>
</gene>
<dbReference type="FunFam" id="3.30.160.60:FF:000710">
    <property type="entry name" value="Zinc finger protein 768"/>
    <property type="match status" value="1"/>
</dbReference>
<feature type="domain" description="C2H2-type" evidence="8">
    <location>
        <begin position="514"/>
        <end position="541"/>
    </location>
</feature>
<feature type="domain" description="ZAD" evidence="9">
    <location>
        <begin position="3"/>
        <end position="77"/>
    </location>
</feature>
<dbReference type="PANTHER" id="PTHR23234:SF10">
    <property type="entry name" value="RIKEN CDNA 6720489N17 GENE-RELATED"/>
    <property type="match status" value="1"/>
</dbReference>
<feature type="region of interest" description="Disordered" evidence="7">
    <location>
        <begin position="79"/>
        <end position="121"/>
    </location>
</feature>
<dbReference type="PROSITE" id="PS51915">
    <property type="entry name" value="ZAD"/>
    <property type="match status" value="1"/>
</dbReference>
<evidence type="ECO:0000256" key="3">
    <source>
        <dbReference type="ARBA" id="ARBA00022771"/>
    </source>
</evidence>
<organism evidence="10">
    <name type="scientific">Musca domestica</name>
    <name type="common">House fly</name>
    <dbReference type="NCBI Taxonomy" id="7370"/>
    <lineage>
        <taxon>Eukaryota</taxon>
        <taxon>Metazoa</taxon>
        <taxon>Ecdysozoa</taxon>
        <taxon>Arthropoda</taxon>
        <taxon>Hexapoda</taxon>
        <taxon>Insecta</taxon>
        <taxon>Pterygota</taxon>
        <taxon>Neoptera</taxon>
        <taxon>Endopterygota</taxon>
        <taxon>Diptera</taxon>
        <taxon>Brachycera</taxon>
        <taxon>Muscomorpha</taxon>
        <taxon>Muscoidea</taxon>
        <taxon>Muscidae</taxon>
        <taxon>Musca</taxon>
    </lineage>
</organism>
<feature type="domain" description="C2H2-type" evidence="8">
    <location>
        <begin position="426"/>
        <end position="453"/>
    </location>
</feature>
<sequence>MIYLCRLCASLKKPDYLVTINDETNDICQKAKVCCQVEIKMKDPKPKQICRECVESLNDCYKFYMKVKDAQEALETIYPAAEEDNENEEDDRNGPLETEQVPKQSAEARTENQTIFKEAERPKEKLVNRIKPIVKQEKATVKAVPRRSQGHSKSRMMTKKTAVKVKPERVDVEIPATIHASSASNETEIVVAHESAASDNDNDGYLEEVYTILDMAKDDGDQIQLQSVSEYGNNKISNNDEANSYVEDETSQGYDIEDQDVHINAGTKDECLAEQTDSERQVFVEESIVDEMEIQEVEEEDDFANEGTDGNKDFSTLPPHLQLSHWTSYPFLCSSCDYKAITPMDLFKHVNATHYIANFADMQYKCYDCKKLMTHYSFFLNLIRMKHHPALKLKCDACDMPFKDFVQYANHRARVCPQLSQYPEVLPCKQCCRNFHSTNGLQTHVKHHHAEKGNKEKYKCQYCNKEYTWKRSLINHELTHSHKREFSCKQCDKQFFSKAHLESHILTHNSDKQYECHICHKNFKTGTILERHQMVHTDIKPFSCKYCPKTFRTRMECVTHERVHTGETPLQCTYCDKRFRFRSALSAHLKVHTGVKEHACEHCPKKFTDLSNFYKHMRRKHSDVNARN</sequence>
<evidence type="ECO:0000256" key="7">
    <source>
        <dbReference type="SAM" id="MobiDB-lite"/>
    </source>
</evidence>
<keyword evidence="3 5" id="KW-0863">Zinc-finger</keyword>
<dbReference type="Pfam" id="PF00096">
    <property type="entry name" value="zf-C2H2"/>
    <property type="match status" value="3"/>
</dbReference>
<keyword evidence="1 6" id="KW-0479">Metal-binding</keyword>
<feature type="region of interest" description="Disordered" evidence="7">
    <location>
        <begin position="138"/>
        <end position="164"/>
    </location>
</feature>
<name>A0A1I8MT30_MUSDO</name>
<evidence type="ECO:0000256" key="2">
    <source>
        <dbReference type="ARBA" id="ARBA00022737"/>
    </source>
</evidence>
<dbReference type="GO" id="GO:0005634">
    <property type="term" value="C:nucleus"/>
    <property type="evidence" value="ECO:0007669"/>
    <property type="project" value="InterPro"/>
</dbReference>
<dbReference type="OrthoDB" id="1095242at2759"/>
<keyword evidence="4 6" id="KW-0862">Zinc</keyword>
<dbReference type="GO" id="GO:0008270">
    <property type="term" value="F:zinc ion binding"/>
    <property type="evidence" value="ECO:0007669"/>
    <property type="project" value="UniProtKB-UniRule"/>
</dbReference>
<feature type="domain" description="C2H2-type" evidence="8">
    <location>
        <begin position="598"/>
        <end position="626"/>
    </location>
</feature>
<evidence type="ECO:0000313" key="11">
    <source>
        <dbReference type="Proteomes" id="UP001652621"/>
    </source>
</evidence>
<dbReference type="Pfam" id="PF07776">
    <property type="entry name" value="zf-AD"/>
    <property type="match status" value="1"/>
</dbReference>
<protein>
    <submittedName>
        <fullName evidence="12">Zinc finger and BTB domain-containing protein 17</fullName>
    </submittedName>
</protein>
<dbReference type="eggNOG" id="KOG1721">
    <property type="taxonomic scope" value="Eukaryota"/>
</dbReference>
<dbReference type="SMART" id="SM00868">
    <property type="entry name" value="zf-AD"/>
    <property type="match status" value="1"/>
</dbReference>
<dbReference type="InterPro" id="IPR050758">
    <property type="entry name" value="Znf_C2H2-type"/>
</dbReference>
<feature type="compositionally biased region" description="Basic residues" evidence="7">
    <location>
        <begin position="144"/>
        <end position="163"/>
    </location>
</feature>
<dbReference type="Proteomes" id="UP001652621">
    <property type="component" value="Unplaced"/>
</dbReference>
<feature type="binding site" evidence="6">
    <location>
        <position position="5"/>
    </location>
    <ligand>
        <name>Zn(2+)</name>
        <dbReference type="ChEBI" id="CHEBI:29105"/>
    </ligand>
</feature>
<evidence type="ECO:0000256" key="1">
    <source>
        <dbReference type="ARBA" id="ARBA00022723"/>
    </source>
</evidence>
<feature type="binding site" evidence="6">
    <location>
        <position position="53"/>
    </location>
    <ligand>
        <name>Zn(2+)</name>
        <dbReference type="ChEBI" id="CHEBI:29105"/>
    </ligand>
</feature>
<dbReference type="PANTHER" id="PTHR23234">
    <property type="entry name" value="ZNF44 PROTEIN"/>
    <property type="match status" value="1"/>
</dbReference>
<feature type="domain" description="C2H2-type" evidence="8">
    <location>
        <begin position="570"/>
        <end position="597"/>
    </location>
</feature>
<dbReference type="InterPro" id="IPR013087">
    <property type="entry name" value="Znf_C2H2_type"/>
</dbReference>
<feature type="domain" description="C2H2-type" evidence="8">
    <location>
        <begin position="486"/>
        <end position="513"/>
    </location>
</feature>
<evidence type="ECO:0000256" key="6">
    <source>
        <dbReference type="PROSITE-ProRule" id="PRU01263"/>
    </source>
</evidence>
<dbReference type="VEuPathDB" id="VectorBase:MDOMA2_008412"/>
<dbReference type="GeneID" id="101900795"/>
<dbReference type="SUPFAM" id="SSF57716">
    <property type="entry name" value="Glucocorticoid receptor-like (DNA-binding domain)"/>
    <property type="match status" value="1"/>
</dbReference>
<dbReference type="RefSeq" id="XP_005185360.1">
    <property type="nucleotide sequence ID" value="XM_005185303.3"/>
</dbReference>
<dbReference type="PROSITE" id="PS50157">
    <property type="entry name" value="ZINC_FINGER_C2H2_2"/>
    <property type="match status" value="7"/>
</dbReference>
<evidence type="ECO:0000256" key="4">
    <source>
        <dbReference type="ARBA" id="ARBA00022833"/>
    </source>
</evidence>
<dbReference type="Gene3D" id="3.30.160.60">
    <property type="entry name" value="Classic Zinc Finger"/>
    <property type="match status" value="6"/>
</dbReference>
<keyword evidence="11" id="KW-1185">Reference proteome</keyword>
<dbReference type="InterPro" id="IPR012934">
    <property type="entry name" value="Znf_AD"/>
</dbReference>
<feature type="compositionally biased region" description="Acidic residues" evidence="7">
    <location>
        <begin position="81"/>
        <end position="91"/>
    </location>
</feature>
<feature type="domain" description="C2H2-type" evidence="8">
    <location>
        <begin position="542"/>
        <end position="569"/>
    </location>
</feature>
<dbReference type="VEuPathDB" id="VectorBase:MDOA008166"/>